<dbReference type="AlphaFoldDB" id="A0A829QRE2"/>
<protein>
    <submittedName>
        <fullName evidence="1">Uncharacterized protein</fullName>
    </submittedName>
</protein>
<evidence type="ECO:0000313" key="2">
    <source>
        <dbReference type="Proteomes" id="UP000021210"/>
    </source>
</evidence>
<proteinExistence type="predicted"/>
<comment type="caution">
    <text evidence="1">The sequence shown here is derived from an EMBL/GenBank/DDBJ whole genome shotgun (WGS) entry which is preliminary data.</text>
</comment>
<name>A0A829QRE2_9MYCO</name>
<gene>
    <name evidence="1" type="ORF">I542_5141</name>
</gene>
<dbReference type="Proteomes" id="UP000021210">
    <property type="component" value="Unassembled WGS sequence"/>
</dbReference>
<accession>A0A829QRE2</accession>
<organism evidence="1 2">
    <name type="scientific">Mycobacteroides abscessus 1948</name>
    <dbReference type="NCBI Taxonomy" id="1299323"/>
    <lineage>
        <taxon>Bacteria</taxon>
        <taxon>Bacillati</taxon>
        <taxon>Actinomycetota</taxon>
        <taxon>Actinomycetes</taxon>
        <taxon>Mycobacteriales</taxon>
        <taxon>Mycobacteriaceae</taxon>
        <taxon>Mycobacteroides</taxon>
        <taxon>Mycobacteroides abscessus</taxon>
    </lineage>
</organism>
<dbReference type="EMBL" id="JAOH01000002">
    <property type="protein sequence ID" value="EUA64963.1"/>
    <property type="molecule type" value="Genomic_DNA"/>
</dbReference>
<evidence type="ECO:0000313" key="1">
    <source>
        <dbReference type="EMBL" id="EUA64963.1"/>
    </source>
</evidence>
<sequence>MSSREPSAFSFLVLGALQKRPMYEGTVPAAVVADRRRRNRAARMSRRVNRRARR</sequence>
<reference evidence="1 2" key="1">
    <citation type="submission" date="2013-12" db="EMBL/GenBank/DDBJ databases">
        <authorList>
            <person name="Zelazny A."/>
            <person name="Olivier K."/>
            <person name="Holland S."/>
            <person name="Lenaerts A."/>
            <person name="Ordway D."/>
            <person name="DeGroote M.A."/>
            <person name="Parker T."/>
            <person name="Sizemore C."/>
            <person name="Tallon L.J."/>
            <person name="Sadzewicz L.K."/>
            <person name="Sengamalay N."/>
            <person name="Fraser C.M."/>
            <person name="Hine E."/>
            <person name="Shefchek K.A."/>
            <person name="Das S.P."/>
            <person name="Tettelin H."/>
        </authorList>
    </citation>
    <scope>NUCLEOTIDE SEQUENCE [LARGE SCALE GENOMIC DNA]</scope>
    <source>
        <strain evidence="1 2">1948</strain>
    </source>
</reference>